<evidence type="ECO:0000313" key="20">
    <source>
        <dbReference type="EMBL" id="KOO24733.1"/>
    </source>
</evidence>
<dbReference type="Gene3D" id="1.10.287.10">
    <property type="entry name" value="S15/NS1, RNA-binding"/>
    <property type="match status" value="1"/>
</dbReference>
<gene>
    <name evidence="20" type="ORF">Ctob_005849</name>
</gene>
<dbReference type="SUPFAM" id="SSF50249">
    <property type="entry name" value="Nucleic acid-binding proteins"/>
    <property type="match status" value="1"/>
</dbReference>
<comment type="similarity">
    <text evidence="2">Belongs to the class-II aminoacyl-tRNA synthetase family.</text>
</comment>
<dbReference type="EC" id="6.1.1.6" evidence="4 15"/>
<comment type="subcellular location">
    <subcellularLocation>
        <location evidence="1">Cytoplasm</location>
    </subcellularLocation>
</comment>
<dbReference type="InterPro" id="IPR034762">
    <property type="entry name" value="Lys-tRNA-ligase_II_bac/euk"/>
</dbReference>
<dbReference type="InterPro" id="IPR009068">
    <property type="entry name" value="uS15_NS1_RNA-bd_sf"/>
</dbReference>
<evidence type="ECO:0000256" key="3">
    <source>
        <dbReference type="ARBA" id="ARBA00011738"/>
    </source>
</evidence>
<evidence type="ECO:0000256" key="13">
    <source>
        <dbReference type="ARBA" id="ARBA00030563"/>
    </source>
</evidence>
<dbReference type="SMART" id="SM00991">
    <property type="entry name" value="WHEP-TRS"/>
    <property type="match status" value="1"/>
</dbReference>
<evidence type="ECO:0000256" key="15">
    <source>
        <dbReference type="RuleBase" id="RU003748"/>
    </source>
</evidence>
<keyword evidence="17" id="KW-0732">Signal</keyword>
<evidence type="ECO:0000256" key="6">
    <source>
        <dbReference type="ARBA" id="ARBA00022598"/>
    </source>
</evidence>
<feature type="domain" description="Aminoacyl-transfer RNA synthetases class-II family profile" evidence="18">
    <location>
        <begin position="304"/>
        <end position="629"/>
    </location>
</feature>
<keyword evidence="12 20" id="KW-0030">Aminoacyl-tRNA synthetase</keyword>
<dbReference type="Pfam" id="PF01336">
    <property type="entry name" value="tRNA_anti-codon"/>
    <property type="match status" value="1"/>
</dbReference>
<organism evidence="20 21">
    <name type="scientific">Chrysochromulina tobinii</name>
    <dbReference type="NCBI Taxonomy" id="1460289"/>
    <lineage>
        <taxon>Eukaryota</taxon>
        <taxon>Haptista</taxon>
        <taxon>Haptophyta</taxon>
        <taxon>Prymnesiophyceae</taxon>
        <taxon>Prymnesiales</taxon>
        <taxon>Chrysochromulinaceae</taxon>
        <taxon>Chrysochromulina</taxon>
    </lineage>
</organism>
<keyword evidence="11" id="KW-0648">Protein biosynthesis</keyword>
<evidence type="ECO:0000259" key="19">
    <source>
        <dbReference type="PROSITE" id="PS51185"/>
    </source>
</evidence>
<evidence type="ECO:0000259" key="18">
    <source>
        <dbReference type="PROSITE" id="PS50862"/>
    </source>
</evidence>
<name>A0A0M0JER6_9EUKA</name>
<accession>A0A0M0JER6</accession>
<keyword evidence="7" id="KW-0479">Metal-binding</keyword>
<dbReference type="Pfam" id="PF00152">
    <property type="entry name" value="tRNA-synt_2"/>
    <property type="match status" value="1"/>
</dbReference>
<evidence type="ECO:0000256" key="5">
    <source>
        <dbReference type="ARBA" id="ARBA00022490"/>
    </source>
</evidence>
<proteinExistence type="inferred from homology"/>
<dbReference type="GO" id="GO:0000049">
    <property type="term" value="F:tRNA binding"/>
    <property type="evidence" value="ECO:0007669"/>
    <property type="project" value="TreeGrafter"/>
</dbReference>
<feature type="signal peptide" evidence="17">
    <location>
        <begin position="1"/>
        <end position="15"/>
    </location>
</feature>
<dbReference type="PROSITE" id="PS50862">
    <property type="entry name" value="AA_TRNA_LIGASE_II"/>
    <property type="match status" value="1"/>
</dbReference>
<evidence type="ECO:0000256" key="1">
    <source>
        <dbReference type="ARBA" id="ARBA00004496"/>
    </source>
</evidence>
<dbReference type="NCBIfam" id="TIGR00499">
    <property type="entry name" value="lysS_bact"/>
    <property type="match status" value="1"/>
</dbReference>
<dbReference type="InterPro" id="IPR018149">
    <property type="entry name" value="Lys-tRNA-synth_II_C"/>
</dbReference>
<dbReference type="SUPFAM" id="SSF55681">
    <property type="entry name" value="Class II aaRS and biotin synthetases"/>
    <property type="match status" value="1"/>
</dbReference>
<dbReference type="PRINTS" id="PR00982">
    <property type="entry name" value="TRNASYNTHLYS"/>
</dbReference>
<evidence type="ECO:0000256" key="4">
    <source>
        <dbReference type="ARBA" id="ARBA00013166"/>
    </source>
</evidence>
<keyword evidence="9" id="KW-0067">ATP-binding</keyword>
<dbReference type="FunFam" id="3.30.930.10:FF:000238">
    <property type="entry name" value="Lysine--tRNA ligase"/>
    <property type="match status" value="1"/>
</dbReference>
<keyword evidence="6" id="KW-0436">Ligase</keyword>
<evidence type="ECO:0000256" key="16">
    <source>
        <dbReference type="SAM" id="MobiDB-lite"/>
    </source>
</evidence>
<dbReference type="InterPro" id="IPR012340">
    <property type="entry name" value="NA-bd_OB-fold"/>
</dbReference>
<comment type="caution">
    <text evidence="20">The sequence shown here is derived from an EMBL/GenBank/DDBJ whole genome shotgun (WGS) entry which is preliminary data.</text>
</comment>
<dbReference type="InterPro" id="IPR045864">
    <property type="entry name" value="aa-tRNA-synth_II/BPL/LPL"/>
</dbReference>
<dbReference type="InterPro" id="IPR002313">
    <property type="entry name" value="Lys-tRNA-ligase_II"/>
</dbReference>
<dbReference type="InterPro" id="IPR000738">
    <property type="entry name" value="WHEP-TRS_dom"/>
</dbReference>
<dbReference type="GO" id="GO:0005829">
    <property type="term" value="C:cytosol"/>
    <property type="evidence" value="ECO:0007669"/>
    <property type="project" value="TreeGrafter"/>
</dbReference>
<evidence type="ECO:0000256" key="9">
    <source>
        <dbReference type="ARBA" id="ARBA00022840"/>
    </source>
</evidence>
<keyword evidence="21" id="KW-1185">Reference proteome</keyword>
<dbReference type="FunFam" id="2.40.50.140:FF:000024">
    <property type="entry name" value="Lysine--tRNA ligase"/>
    <property type="match status" value="1"/>
</dbReference>
<feature type="chain" id="PRO_5012700853" description="Lysine--tRNA ligase" evidence="17">
    <location>
        <begin position="16"/>
        <end position="631"/>
    </location>
</feature>
<evidence type="ECO:0000256" key="7">
    <source>
        <dbReference type="ARBA" id="ARBA00022723"/>
    </source>
</evidence>
<dbReference type="Pfam" id="PF00458">
    <property type="entry name" value="WHEP-TRS"/>
    <property type="match status" value="1"/>
</dbReference>
<dbReference type="OrthoDB" id="21243at2759"/>
<keyword evidence="5" id="KW-0963">Cytoplasm</keyword>
<dbReference type="PANTHER" id="PTHR42918">
    <property type="entry name" value="LYSYL-TRNA SYNTHETASE"/>
    <property type="match status" value="1"/>
</dbReference>
<dbReference type="InterPro" id="IPR004364">
    <property type="entry name" value="Aa-tRNA-synt_II"/>
</dbReference>
<protein>
    <recommendedName>
        <fullName evidence="4 15">Lysine--tRNA ligase</fullName>
        <ecNumber evidence="4 15">6.1.1.6</ecNumber>
    </recommendedName>
    <alternativeName>
        <fullName evidence="13 15">Lysyl-tRNA synthetase</fullName>
    </alternativeName>
</protein>
<evidence type="ECO:0000256" key="14">
    <source>
        <dbReference type="ARBA" id="ARBA00048573"/>
    </source>
</evidence>
<evidence type="ECO:0000256" key="17">
    <source>
        <dbReference type="SAM" id="SignalP"/>
    </source>
</evidence>
<dbReference type="PIRSF" id="PIRSF039101">
    <property type="entry name" value="LysRS2"/>
    <property type="match status" value="1"/>
</dbReference>
<evidence type="ECO:0000313" key="21">
    <source>
        <dbReference type="Proteomes" id="UP000037460"/>
    </source>
</evidence>
<feature type="compositionally biased region" description="Low complexity" evidence="16">
    <location>
        <begin position="110"/>
        <end position="125"/>
    </location>
</feature>
<dbReference type="CDD" id="cd04322">
    <property type="entry name" value="LysRS_N"/>
    <property type="match status" value="1"/>
</dbReference>
<keyword evidence="8" id="KW-0547">Nucleotide-binding</keyword>
<dbReference type="InterPro" id="IPR004365">
    <property type="entry name" value="NA-bd_OB_tRNA"/>
</dbReference>
<dbReference type="GO" id="GO:0004824">
    <property type="term" value="F:lysine-tRNA ligase activity"/>
    <property type="evidence" value="ECO:0007669"/>
    <property type="project" value="UniProtKB-EC"/>
</dbReference>
<feature type="region of interest" description="Disordered" evidence="16">
    <location>
        <begin position="95"/>
        <end position="132"/>
    </location>
</feature>
<sequence length="631" mass="69134">MHMLIFAGLTARAMHVVPQAVLVRATARMLPAVLAARRPTARMMCTVHLAELESEIAEQGERVKELKAAAKVGKAEKAEVDAAVQLLLELKAKAAPTPAASKPTKPPPTTTTKEPAPTPTKRAAPSNADAEEELSVDELMVRRLAKVQQMRDDGVEPYAYSYTATHLAMKLAADFATLQNGEEEAAADVAVTGRILTRRIFGKLAFFTIQDASGTLQLYLEKKRLGEGFESLLSLTDAGDIVGARGSVKRTDKGELSVYAREWTMLTKAMRPLPDKWAGLTDVNKRYRQRYLDMIVNPSVRQTFATRARITSFIRRHMDERGFLEIETPCLQSEPGGAEAKPFETFHNALGMPLTLRIATELYLKRLIVGGFDRVYELGRIFRNEGISTRHNPEFTSIELYQAYADYTDMMDLAEALIAGAAKQVTGGTVVQYQGTTVDLTPPWRRVTMSDLVREAMPNGFDFAALTGAEGDLARAREAAAAAGVPNVNECQTVGKVLALCFDELCEGNLIQPTFVTEYPTEISPLAKPHRSKPGVTERFELFVVGRELANAFSELTDPVDQRQRFEAQAAKKAAGDEEACGVDEDFLNALEHGMPPCGGMGIGIDRLIMLLTDSASIKDVIAFPLLRPES</sequence>
<reference evidence="21" key="1">
    <citation type="journal article" date="2015" name="PLoS Genet.">
        <title>Genome Sequence and Transcriptome Analyses of Chrysochromulina tobin: Metabolic Tools for Enhanced Algal Fitness in the Prominent Order Prymnesiales (Haptophyceae).</title>
        <authorList>
            <person name="Hovde B.T."/>
            <person name="Deodato C.R."/>
            <person name="Hunsperger H.M."/>
            <person name="Ryken S.A."/>
            <person name="Yost W."/>
            <person name="Jha R.K."/>
            <person name="Patterson J."/>
            <person name="Monnat R.J. Jr."/>
            <person name="Barlow S.B."/>
            <person name="Starkenburg S.R."/>
            <person name="Cattolico R.A."/>
        </authorList>
    </citation>
    <scope>NUCLEOTIDE SEQUENCE</scope>
    <source>
        <strain evidence="21">CCMP291</strain>
    </source>
</reference>
<keyword evidence="10" id="KW-0460">Magnesium</keyword>
<evidence type="ECO:0000256" key="11">
    <source>
        <dbReference type="ARBA" id="ARBA00022917"/>
    </source>
</evidence>
<dbReference type="Gene3D" id="2.40.50.140">
    <property type="entry name" value="Nucleic acid-binding proteins"/>
    <property type="match status" value="1"/>
</dbReference>
<dbReference type="Proteomes" id="UP000037460">
    <property type="component" value="Unassembled WGS sequence"/>
</dbReference>
<dbReference type="NCBIfam" id="NF001756">
    <property type="entry name" value="PRK00484.1"/>
    <property type="match status" value="1"/>
</dbReference>
<dbReference type="GO" id="GO:0046872">
    <property type="term" value="F:metal ion binding"/>
    <property type="evidence" value="ECO:0007669"/>
    <property type="project" value="UniProtKB-KW"/>
</dbReference>
<dbReference type="GO" id="GO:0006430">
    <property type="term" value="P:lysyl-tRNA aminoacylation"/>
    <property type="evidence" value="ECO:0007669"/>
    <property type="project" value="InterPro"/>
</dbReference>
<evidence type="ECO:0000256" key="8">
    <source>
        <dbReference type="ARBA" id="ARBA00022741"/>
    </source>
</evidence>
<comment type="subunit">
    <text evidence="3">Homodimer.</text>
</comment>
<dbReference type="PROSITE" id="PS51185">
    <property type="entry name" value="WHEP_TRS_2"/>
    <property type="match status" value="1"/>
</dbReference>
<dbReference type="SUPFAM" id="SSF47060">
    <property type="entry name" value="S15/NS1 RNA-binding domain"/>
    <property type="match status" value="1"/>
</dbReference>
<dbReference type="InterPro" id="IPR006195">
    <property type="entry name" value="aa-tRNA-synth_II"/>
</dbReference>
<evidence type="ECO:0000256" key="10">
    <source>
        <dbReference type="ARBA" id="ARBA00022842"/>
    </source>
</evidence>
<dbReference type="Gene3D" id="3.30.930.10">
    <property type="entry name" value="Bira Bifunctional Protein, Domain 2"/>
    <property type="match status" value="1"/>
</dbReference>
<feature type="domain" description="WHEP-TRS" evidence="19">
    <location>
        <begin position="48"/>
        <end position="108"/>
    </location>
</feature>
<dbReference type="HAMAP" id="MF_00252">
    <property type="entry name" value="Lys_tRNA_synth_class2"/>
    <property type="match status" value="1"/>
</dbReference>
<dbReference type="GO" id="GO:0005524">
    <property type="term" value="F:ATP binding"/>
    <property type="evidence" value="ECO:0007669"/>
    <property type="project" value="UniProtKB-KW"/>
</dbReference>
<dbReference type="CDD" id="cd00775">
    <property type="entry name" value="LysRS_core"/>
    <property type="match status" value="1"/>
</dbReference>
<dbReference type="AlphaFoldDB" id="A0A0M0JER6"/>
<evidence type="ECO:0000256" key="12">
    <source>
        <dbReference type="ARBA" id="ARBA00023146"/>
    </source>
</evidence>
<comment type="catalytic activity">
    <reaction evidence="14 15">
        <text>tRNA(Lys) + L-lysine + ATP = L-lysyl-tRNA(Lys) + AMP + diphosphate</text>
        <dbReference type="Rhea" id="RHEA:20792"/>
        <dbReference type="Rhea" id="RHEA-COMP:9696"/>
        <dbReference type="Rhea" id="RHEA-COMP:9697"/>
        <dbReference type="ChEBI" id="CHEBI:30616"/>
        <dbReference type="ChEBI" id="CHEBI:32551"/>
        <dbReference type="ChEBI" id="CHEBI:33019"/>
        <dbReference type="ChEBI" id="CHEBI:78442"/>
        <dbReference type="ChEBI" id="CHEBI:78529"/>
        <dbReference type="ChEBI" id="CHEBI:456215"/>
        <dbReference type="EC" id="6.1.1.6"/>
    </reaction>
</comment>
<dbReference type="PANTHER" id="PTHR42918:SF15">
    <property type="entry name" value="LYSINE--TRNA LIGASE, CHLOROPLASTIC_MITOCHONDRIAL"/>
    <property type="match status" value="1"/>
</dbReference>
<evidence type="ECO:0000256" key="2">
    <source>
        <dbReference type="ARBA" id="ARBA00008226"/>
    </source>
</evidence>
<dbReference type="InterPro" id="IPR044136">
    <property type="entry name" value="Lys-tRNA-ligase_II_N"/>
</dbReference>
<dbReference type="EMBL" id="JWZX01003060">
    <property type="protein sequence ID" value="KOO24733.1"/>
    <property type="molecule type" value="Genomic_DNA"/>
</dbReference>